<evidence type="ECO:0000256" key="4">
    <source>
        <dbReference type="ARBA" id="ARBA00023004"/>
    </source>
</evidence>
<dbReference type="EMBL" id="LXQD01000328">
    <property type="protein sequence ID" value="RCJ21868.1"/>
    <property type="molecule type" value="Genomic_DNA"/>
</dbReference>
<sequence>MSTQYADFNAQTLKGLRHLYHGELADRSARYTSIEGSYPDELSGYAFTTVFSYESVTQKEQINANPHMLSAPGRVLKINFQPLYACILKECSRPNVRWFFEVSTHTIGNAAWHLRKLAPNAFVRSHFAEFSWFGTSDLSNTTATPIFPIPSHDGKQGVRLLLSYDAGRPGEVSPSDLNYLNPIGRNQDYHAAVGSSFKPMIMTTGHPAYDPEFAPEQPLLFFTHLVPRIASFFRTNQPITADLYLMTWDGTVSNPTTPMQVIFDGKPVILEQASAHQMCVTRNYVLIFNACLVLSAGSLIEPVIQIVFVWLCQIFQGRTPRLIKDIYEKLCTRLAAAIPSPHCQLYILSKEDIRQAIASSSKQVNVQRMIDIPWELTHAIADYDDSGNLITVFCQHNVGADPAQHMETADVLMDGTVVLEDLVGLFSGATDLNQVRKHVIDMNTGQLNTTAFPQPDDLENFPYGLNLLPPMQILPYRSRPTNYDLLSAVEHWDATYWVSGGWIPQIMSMRVFDIFRNQRCRQDYPSERLVPEAEYLQQIENSNNTVRFFRLDRNLCLESAYIFEPGYFMAAPIFVPRQDSMSVYDGWLVGQVWVPHQPHMEIWVWDASRPLHLGPICKLGPSPGERGLRPGFPLHSSWLDSDGVKHWQYPDYKVPIVEIPTYLKIFELANMASGFISRLVQQSFS</sequence>
<evidence type="ECO:0000256" key="3">
    <source>
        <dbReference type="ARBA" id="ARBA00022723"/>
    </source>
</evidence>
<comment type="cofactor">
    <cofactor evidence="1">
        <name>Fe(2+)</name>
        <dbReference type="ChEBI" id="CHEBI:29033"/>
    </cofactor>
</comment>
<gene>
    <name evidence="5" type="ORF">A6770_04330</name>
</gene>
<keyword evidence="3" id="KW-0479">Metal-binding</keyword>
<protein>
    <submittedName>
        <fullName evidence="5">Uncharacterized protein</fullName>
    </submittedName>
</protein>
<accession>A0A367QCF9</accession>
<keyword evidence="4" id="KW-0408">Iron</keyword>
<evidence type="ECO:0000256" key="1">
    <source>
        <dbReference type="ARBA" id="ARBA00001954"/>
    </source>
</evidence>
<dbReference type="Proteomes" id="UP000252107">
    <property type="component" value="Unassembled WGS sequence"/>
</dbReference>
<reference evidence="5" key="1">
    <citation type="submission" date="2016-04" db="EMBL/GenBank/DDBJ databases">
        <authorList>
            <person name="Tabuchi Yagui T.R."/>
        </authorList>
    </citation>
    <scope>NUCLEOTIDE SEQUENCE [LARGE SCALE GENOMIC DNA]</scope>
    <source>
        <strain evidence="5">NIES-26</strain>
    </source>
</reference>
<name>A0A367QCF9_9NOSO</name>
<evidence type="ECO:0000256" key="2">
    <source>
        <dbReference type="ARBA" id="ARBA00006787"/>
    </source>
</evidence>
<proteinExistence type="inferred from homology"/>
<comment type="similarity">
    <text evidence="2">Belongs to the carotenoid oxygenase family.</text>
</comment>
<organism evidence="5 6">
    <name type="scientific">Nostoc minutum NIES-26</name>
    <dbReference type="NCBI Taxonomy" id="1844469"/>
    <lineage>
        <taxon>Bacteria</taxon>
        <taxon>Bacillati</taxon>
        <taxon>Cyanobacteriota</taxon>
        <taxon>Cyanophyceae</taxon>
        <taxon>Nostocales</taxon>
        <taxon>Nostocaceae</taxon>
        <taxon>Nostoc</taxon>
    </lineage>
</organism>
<dbReference type="GO" id="GO:0046872">
    <property type="term" value="F:metal ion binding"/>
    <property type="evidence" value="ECO:0007669"/>
    <property type="project" value="UniProtKB-KW"/>
</dbReference>
<dbReference type="Pfam" id="PF03055">
    <property type="entry name" value="RPE65"/>
    <property type="match status" value="1"/>
</dbReference>
<evidence type="ECO:0000313" key="5">
    <source>
        <dbReference type="EMBL" id="RCJ21868.1"/>
    </source>
</evidence>
<dbReference type="GO" id="GO:0016702">
    <property type="term" value="F:oxidoreductase activity, acting on single donors with incorporation of molecular oxygen, incorporation of two atoms of oxygen"/>
    <property type="evidence" value="ECO:0007669"/>
    <property type="project" value="InterPro"/>
</dbReference>
<evidence type="ECO:0000313" key="6">
    <source>
        <dbReference type="Proteomes" id="UP000252107"/>
    </source>
</evidence>
<comment type="caution">
    <text evidence="5">The sequence shown here is derived from an EMBL/GenBank/DDBJ whole genome shotgun (WGS) entry which is preliminary data.</text>
</comment>
<dbReference type="InterPro" id="IPR004294">
    <property type="entry name" value="Carotenoid_Oase"/>
</dbReference>
<dbReference type="AlphaFoldDB" id="A0A367QCF9"/>
<keyword evidence="6" id="KW-1185">Reference proteome</keyword>